<feature type="region of interest" description="Disordered" evidence="1">
    <location>
        <begin position="1"/>
        <end position="28"/>
    </location>
</feature>
<dbReference type="EMBL" id="BOMW01000012">
    <property type="protein sequence ID" value="GIF03679.1"/>
    <property type="molecule type" value="Genomic_DNA"/>
</dbReference>
<evidence type="ECO:0000256" key="1">
    <source>
        <dbReference type="SAM" id="MobiDB-lite"/>
    </source>
</evidence>
<evidence type="ECO:0000313" key="4">
    <source>
        <dbReference type="Proteomes" id="UP000629619"/>
    </source>
</evidence>
<dbReference type="AlphaFoldDB" id="A0A919N3F5"/>
<protein>
    <submittedName>
        <fullName evidence="3">Uncharacterized protein</fullName>
    </submittedName>
</protein>
<sequence length="263" mass="27534">MSDEEQPDRTPEGNVYTSAAAAAPRRRGLRRKRAALGVAGAVLVLAGGYLLTTVLMDDRQETRPEPAVLAPLTTVATPRMDGTGLSAVPGDLRASRTTRPAQAARRSPTPTPAEPAPTRLAPSARPATTPPETARTSATPEQQAPVPVTRRVEPVRNGTVRVSSARADLTGRGDLLLAADPGNAAGNGVRCTSEVRFSTDEPAAYRPDLLLCWRTSDRRSVVTMAVATRGTPDPGDSVDLIAREWATLGSSGSAATGSTRSPR</sequence>
<proteinExistence type="predicted"/>
<keyword evidence="4" id="KW-1185">Reference proteome</keyword>
<feature type="region of interest" description="Disordered" evidence="1">
    <location>
        <begin position="79"/>
        <end position="149"/>
    </location>
</feature>
<reference evidence="3" key="1">
    <citation type="submission" date="2021-01" db="EMBL/GenBank/DDBJ databases">
        <title>Whole genome shotgun sequence of Actinoplanes siamensis NBRC 109076.</title>
        <authorList>
            <person name="Komaki H."/>
            <person name="Tamura T."/>
        </authorList>
    </citation>
    <scope>NUCLEOTIDE SEQUENCE</scope>
    <source>
        <strain evidence="3">NBRC 109076</strain>
    </source>
</reference>
<gene>
    <name evidence="3" type="ORF">Asi03nite_12170</name>
</gene>
<keyword evidence="2" id="KW-1133">Transmembrane helix</keyword>
<feature type="transmembrane region" description="Helical" evidence="2">
    <location>
        <begin position="34"/>
        <end position="56"/>
    </location>
</feature>
<feature type="compositionally biased region" description="Low complexity" evidence="1">
    <location>
        <begin position="95"/>
        <end position="108"/>
    </location>
</feature>
<accession>A0A919N3F5</accession>
<keyword evidence="2" id="KW-0812">Transmembrane</keyword>
<comment type="caution">
    <text evidence="3">The sequence shown here is derived from an EMBL/GenBank/DDBJ whole genome shotgun (WGS) entry which is preliminary data.</text>
</comment>
<name>A0A919N3F5_9ACTN</name>
<evidence type="ECO:0000313" key="3">
    <source>
        <dbReference type="EMBL" id="GIF03679.1"/>
    </source>
</evidence>
<feature type="compositionally biased region" description="Low complexity" evidence="1">
    <location>
        <begin position="116"/>
        <end position="149"/>
    </location>
</feature>
<dbReference type="RefSeq" id="WP_203677375.1">
    <property type="nucleotide sequence ID" value="NZ_BOMW01000012.1"/>
</dbReference>
<organism evidence="3 4">
    <name type="scientific">Actinoplanes siamensis</name>
    <dbReference type="NCBI Taxonomy" id="1223317"/>
    <lineage>
        <taxon>Bacteria</taxon>
        <taxon>Bacillati</taxon>
        <taxon>Actinomycetota</taxon>
        <taxon>Actinomycetes</taxon>
        <taxon>Micromonosporales</taxon>
        <taxon>Micromonosporaceae</taxon>
        <taxon>Actinoplanes</taxon>
    </lineage>
</organism>
<keyword evidence="2" id="KW-0472">Membrane</keyword>
<evidence type="ECO:0000256" key="2">
    <source>
        <dbReference type="SAM" id="Phobius"/>
    </source>
</evidence>
<dbReference type="Proteomes" id="UP000629619">
    <property type="component" value="Unassembled WGS sequence"/>
</dbReference>